<organism evidence="10 11">
    <name type="scientific">Geoalkalibacter halelectricus</name>
    <dbReference type="NCBI Taxonomy" id="2847045"/>
    <lineage>
        <taxon>Bacteria</taxon>
        <taxon>Pseudomonadati</taxon>
        <taxon>Thermodesulfobacteriota</taxon>
        <taxon>Desulfuromonadia</taxon>
        <taxon>Desulfuromonadales</taxon>
        <taxon>Geoalkalibacteraceae</taxon>
        <taxon>Geoalkalibacter</taxon>
    </lineage>
</organism>
<evidence type="ECO:0000256" key="4">
    <source>
        <dbReference type="ARBA" id="ARBA00022519"/>
    </source>
</evidence>
<feature type="transmembrane region" description="Helical" evidence="9">
    <location>
        <begin position="6"/>
        <end position="25"/>
    </location>
</feature>
<comment type="similarity">
    <text evidence="8">Belongs to the TsuA/YedE (TC 9.B.102) family.</text>
</comment>
<name>A0ABY5ZNF4_9BACT</name>
<feature type="transmembrane region" description="Helical" evidence="9">
    <location>
        <begin position="333"/>
        <end position="354"/>
    </location>
</feature>
<dbReference type="PANTHER" id="PTHR30574:SF1">
    <property type="entry name" value="SULPHUR TRANSPORT DOMAIN-CONTAINING PROTEIN"/>
    <property type="match status" value="1"/>
</dbReference>
<keyword evidence="6 9" id="KW-1133">Transmembrane helix</keyword>
<evidence type="ECO:0000256" key="3">
    <source>
        <dbReference type="ARBA" id="ARBA00022475"/>
    </source>
</evidence>
<dbReference type="PANTHER" id="PTHR30574">
    <property type="entry name" value="INNER MEMBRANE PROTEIN YEDE"/>
    <property type="match status" value="1"/>
</dbReference>
<dbReference type="Pfam" id="PF04143">
    <property type="entry name" value="Sulf_transp"/>
    <property type="match status" value="1"/>
</dbReference>
<keyword evidence="3" id="KW-1003">Cell membrane</keyword>
<gene>
    <name evidence="10" type="ORF">L9S41_04295</name>
</gene>
<proteinExistence type="inferred from homology"/>
<comment type="subcellular location">
    <subcellularLocation>
        <location evidence="1">Cell inner membrane</location>
        <topology evidence="1">Multi-pass membrane protein</topology>
    </subcellularLocation>
</comment>
<evidence type="ECO:0000313" key="10">
    <source>
        <dbReference type="EMBL" id="UWZ80623.1"/>
    </source>
</evidence>
<keyword evidence="2" id="KW-0813">Transport</keyword>
<feature type="transmembrane region" description="Helical" evidence="9">
    <location>
        <begin position="84"/>
        <end position="108"/>
    </location>
</feature>
<sequence>MLMDAPVWWFFLYFGLGLLLGTVLYRSDFCMASMVRDVFLFRDGVRLRHLYLAFILTFFLFLLVRELGLSVSDQLTGFESVSLLGFGGGLVFGFGMVLAGGCVMSTLYKMASGNLTYVLAFVGIIVGSLLYAEFFPQIRAFEIRLALEIPASLFELRPQAARILAWLLVGGSLAVIVWWRRCGAWRLAAGAEGYIQPWKVAIVLALCNLIIYLTSGMPLGISSAYAQVGGMAASLVAPEHIAALEYFRRSNNFGVPELRGYTEMILMAGIVTGALFNALVLREFRLYGLPPWRQGGAAFAGGILIALGARMAQGCNYKHLLGGLALFSTQSMLFVPGLLLGVWVGSWLLPRIVLR</sequence>
<feature type="transmembrane region" description="Helical" evidence="9">
    <location>
        <begin position="264"/>
        <end position="284"/>
    </location>
</feature>
<evidence type="ECO:0000256" key="7">
    <source>
        <dbReference type="ARBA" id="ARBA00023136"/>
    </source>
</evidence>
<evidence type="ECO:0000256" key="9">
    <source>
        <dbReference type="SAM" id="Phobius"/>
    </source>
</evidence>
<feature type="transmembrane region" description="Helical" evidence="9">
    <location>
        <begin position="296"/>
        <end position="313"/>
    </location>
</feature>
<evidence type="ECO:0000256" key="5">
    <source>
        <dbReference type="ARBA" id="ARBA00022692"/>
    </source>
</evidence>
<evidence type="ECO:0000313" key="11">
    <source>
        <dbReference type="Proteomes" id="UP001060414"/>
    </source>
</evidence>
<dbReference type="InterPro" id="IPR007272">
    <property type="entry name" value="Sulf_transp_TsuA/YedE"/>
</dbReference>
<protein>
    <submittedName>
        <fullName evidence="10">YeeE/YedE family protein</fullName>
    </submittedName>
</protein>
<keyword evidence="5 9" id="KW-0812">Transmembrane</keyword>
<dbReference type="Proteomes" id="UP001060414">
    <property type="component" value="Chromosome"/>
</dbReference>
<keyword evidence="11" id="KW-1185">Reference proteome</keyword>
<evidence type="ECO:0000256" key="1">
    <source>
        <dbReference type="ARBA" id="ARBA00004429"/>
    </source>
</evidence>
<evidence type="ECO:0000256" key="8">
    <source>
        <dbReference type="ARBA" id="ARBA00035655"/>
    </source>
</evidence>
<keyword evidence="7 9" id="KW-0472">Membrane</keyword>
<feature type="transmembrane region" description="Helical" evidence="9">
    <location>
        <begin position="115"/>
        <end position="132"/>
    </location>
</feature>
<dbReference type="EMBL" id="CP092109">
    <property type="protein sequence ID" value="UWZ80623.1"/>
    <property type="molecule type" value="Genomic_DNA"/>
</dbReference>
<evidence type="ECO:0000256" key="6">
    <source>
        <dbReference type="ARBA" id="ARBA00022989"/>
    </source>
</evidence>
<feature type="transmembrane region" description="Helical" evidence="9">
    <location>
        <begin position="200"/>
        <end position="221"/>
    </location>
</feature>
<evidence type="ECO:0000256" key="2">
    <source>
        <dbReference type="ARBA" id="ARBA00022448"/>
    </source>
</evidence>
<keyword evidence="4" id="KW-0997">Cell inner membrane</keyword>
<feature type="transmembrane region" description="Helical" evidence="9">
    <location>
        <begin position="160"/>
        <end position="179"/>
    </location>
</feature>
<accession>A0ABY5ZNF4</accession>
<reference evidence="10" key="1">
    <citation type="journal article" date="2022" name="Environ. Microbiol.">
        <title>Geoalkalibacter halelectricus SAP #1 sp. nov. possessing extracellular electron transfer and mineral#reducing capabilities from a haloalkaline environment.</title>
        <authorList>
            <person name="Yadav S."/>
            <person name="Singh R."/>
            <person name="Sundharam S.S."/>
            <person name="Chaudhary S."/>
            <person name="Krishnamurthi S."/>
            <person name="Patil S.A."/>
        </authorList>
    </citation>
    <scope>NUCLEOTIDE SEQUENCE</scope>
    <source>
        <strain evidence="10">SAP-1</strain>
    </source>
</reference>
<feature type="transmembrane region" description="Helical" evidence="9">
    <location>
        <begin position="45"/>
        <end position="64"/>
    </location>
</feature>
<dbReference type="RefSeq" id="WP_260748981.1">
    <property type="nucleotide sequence ID" value="NZ_CP092109.1"/>
</dbReference>